<dbReference type="EMBL" id="BRYB01003541">
    <property type="protein sequence ID" value="GMI38461.1"/>
    <property type="molecule type" value="Genomic_DNA"/>
</dbReference>
<gene>
    <name evidence="2" type="ORF">TeGR_g14249</name>
</gene>
<keyword evidence="3" id="KW-1185">Reference proteome</keyword>
<reference evidence="2 3" key="1">
    <citation type="journal article" date="2023" name="Commun. Biol.">
        <title>Genome analysis of Parmales, the sister group of diatoms, reveals the evolutionary specialization of diatoms from phago-mixotrophs to photoautotrophs.</title>
        <authorList>
            <person name="Ban H."/>
            <person name="Sato S."/>
            <person name="Yoshikawa S."/>
            <person name="Yamada K."/>
            <person name="Nakamura Y."/>
            <person name="Ichinomiya M."/>
            <person name="Sato N."/>
            <person name="Blanc-Mathieu R."/>
            <person name="Endo H."/>
            <person name="Kuwata A."/>
            <person name="Ogata H."/>
        </authorList>
    </citation>
    <scope>NUCLEOTIDE SEQUENCE [LARGE SCALE GENOMIC DNA]</scope>
</reference>
<feature type="compositionally biased region" description="Basic residues" evidence="1">
    <location>
        <begin position="276"/>
        <end position="302"/>
    </location>
</feature>
<feature type="region of interest" description="Disordered" evidence="1">
    <location>
        <begin position="42"/>
        <end position="64"/>
    </location>
</feature>
<feature type="compositionally biased region" description="Low complexity" evidence="1">
    <location>
        <begin position="312"/>
        <end position="330"/>
    </location>
</feature>
<feature type="compositionally biased region" description="Low complexity" evidence="1">
    <location>
        <begin position="495"/>
        <end position="511"/>
    </location>
</feature>
<feature type="region of interest" description="Disordered" evidence="1">
    <location>
        <begin position="139"/>
        <end position="160"/>
    </location>
</feature>
<evidence type="ECO:0000313" key="3">
    <source>
        <dbReference type="Proteomes" id="UP001165060"/>
    </source>
</evidence>
<evidence type="ECO:0000313" key="2">
    <source>
        <dbReference type="EMBL" id="GMI38461.1"/>
    </source>
</evidence>
<dbReference type="Proteomes" id="UP001165060">
    <property type="component" value="Unassembled WGS sequence"/>
</dbReference>
<sequence>MAPALASQLRSTLSSVAPEFLEPDPARFRTLKHVINVLAHSSSAAGHSSSSSNPSPSASASALDSNPHFVSLLSQQAAVEECISAVTTSQYAALNSSVVTVGSLGRAVAEALGKVRQMRRAVSETKKALRVQQEIEEREEALGGEAPSGEAPSGEAPSGFSLASSRAAERAASQHRLSALNESKMRAQAVLNLLSTITYLTGFKEVYADFMKLRAPNDFRRLALYLTKVQALLWSESVINMGCLKDVIEDVVVGKDAVIRKGGGAIVEAALERARPQPRRQGARARKHGRRKGGKRAARRARSGNERDGFPDSGSDSASDSSYSDASLASEGGGGEGGGAGAQPLPSPTKETMEKLNLTSVDFEHVIPVYCSSLAELGAQSHIAPALLDAAPRFVSSLSDSVPAGLDPDLDGLRQLFAGVVSHYKNLVDNARYVADCVAVSSGAELSDMYTSLTSVIATKMVEECVSKITSMVLDSVTASDPRESFRTSTIEQQSSPAPAPSSSSSSSAAPSKLFDLQINTSSSRSSRSARRRKSSVLGMPSTTVYSFLARHMNKHPEAAFRRCCELRTMVVAIHAADTALHARYSSSSSPLPASSPTAPLLSSIDACITETIIPTLQEQAISSVADALDKPEAFTDCSAFTVLVSATSEAFDGALWIDGKGRDEVVGVCEAALALVM</sequence>
<feature type="compositionally biased region" description="Low complexity" evidence="1">
    <location>
        <begin position="42"/>
        <end position="62"/>
    </location>
</feature>
<organism evidence="2 3">
    <name type="scientific">Tetraparma gracilis</name>
    <dbReference type="NCBI Taxonomy" id="2962635"/>
    <lineage>
        <taxon>Eukaryota</taxon>
        <taxon>Sar</taxon>
        <taxon>Stramenopiles</taxon>
        <taxon>Ochrophyta</taxon>
        <taxon>Bolidophyceae</taxon>
        <taxon>Parmales</taxon>
        <taxon>Triparmaceae</taxon>
        <taxon>Tetraparma</taxon>
    </lineage>
</organism>
<feature type="region of interest" description="Disordered" evidence="1">
    <location>
        <begin position="484"/>
        <end position="511"/>
    </location>
</feature>
<feature type="region of interest" description="Disordered" evidence="1">
    <location>
        <begin position="270"/>
        <end position="350"/>
    </location>
</feature>
<comment type="caution">
    <text evidence="2">The sequence shown here is derived from an EMBL/GenBank/DDBJ whole genome shotgun (WGS) entry which is preliminary data.</text>
</comment>
<evidence type="ECO:0000256" key="1">
    <source>
        <dbReference type="SAM" id="MobiDB-lite"/>
    </source>
</evidence>
<proteinExistence type="predicted"/>
<protein>
    <submittedName>
        <fullName evidence="2">Uncharacterized protein</fullName>
    </submittedName>
</protein>
<feature type="compositionally biased region" description="Gly residues" evidence="1">
    <location>
        <begin position="331"/>
        <end position="341"/>
    </location>
</feature>
<accession>A0ABQ6N1K2</accession>
<name>A0ABQ6N1K2_9STRA</name>